<dbReference type="GO" id="GO:0015074">
    <property type="term" value="P:DNA integration"/>
    <property type="evidence" value="ECO:0007669"/>
    <property type="project" value="InterPro"/>
</dbReference>
<dbReference type="InterPro" id="IPR050090">
    <property type="entry name" value="Tyrosine_recombinase_XerCD"/>
</dbReference>
<dbReference type="Pfam" id="PF00589">
    <property type="entry name" value="Phage_integrase"/>
    <property type="match status" value="1"/>
</dbReference>
<evidence type="ECO:0000256" key="2">
    <source>
        <dbReference type="ARBA" id="ARBA00023125"/>
    </source>
</evidence>
<evidence type="ECO:0000313" key="6">
    <source>
        <dbReference type="Proteomes" id="UP000003280"/>
    </source>
</evidence>
<keyword evidence="2" id="KW-0238">DNA-binding</keyword>
<dbReference type="InterPro" id="IPR013762">
    <property type="entry name" value="Integrase-like_cat_sf"/>
</dbReference>
<evidence type="ECO:0000313" key="5">
    <source>
        <dbReference type="EMBL" id="EFM25561.1"/>
    </source>
</evidence>
<evidence type="ECO:0000259" key="4">
    <source>
        <dbReference type="PROSITE" id="PS51898"/>
    </source>
</evidence>
<dbReference type="SUPFAM" id="SSF56349">
    <property type="entry name" value="DNA breaking-rejoining enzymes"/>
    <property type="match status" value="1"/>
</dbReference>
<dbReference type="GO" id="GO:0006310">
    <property type="term" value="P:DNA recombination"/>
    <property type="evidence" value="ECO:0007669"/>
    <property type="project" value="UniProtKB-KW"/>
</dbReference>
<feature type="domain" description="Tyr recombinase" evidence="4">
    <location>
        <begin position="104"/>
        <end position="289"/>
    </location>
</feature>
<dbReference type="CDD" id="cd00397">
    <property type="entry name" value="DNA_BRE_C"/>
    <property type="match status" value="1"/>
</dbReference>
<evidence type="ECO:0000256" key="1">
    <source>
        <dbReference type="ARBA" id="ARBA00008857"/>
    </source>
</evidence>
<evidence type="ECO:0000256" key="3">
    <source>
        <dbReference type="ARBA" id="ARBA00023172"/>
    </source>
</evidence>
<protein>
    <submittedName>
        <fullName evidence="5">Site-specific recombinase, phage integrase family</fullName>
    </submittedName>
</protein>
<organism evidence="5 6">
    <name type="scientific">Peptoniphilus duerdenii ATCC BAA-1640</name>
    <dbReference type="NCBI Taxonomy" id="862517"/>
    <lineage>
        <taxon>Bacteria</taxon>
        <taxon>Bacillati</taxon>
        <taxon>Bacillota</taxon>
        <taxon>Tissierellia</taxon>
        <taxon>Tissierellales</taxon>
        <taxon>Peptoniphilaceae</taxon>
        <taxon>Peptoniphilus</taxon>
    </lineage>
</organism>
<keyword evidence="3" id="KW-0233">DNA recombination</keyword>
<dbReference type="HOGENOM" id="CLU_027562_9_2_9"/>
<dbReference type="EMBL" id="AEEH01000032">
    <property type="protein sequence ID" value="EFM25561.1"/>
    <property type="molecule type" value="Genomic_DNA"/>
</dbReference>
<comment type="caution">
    <text evidence="5">The sequence shown here is derived from an EMBL/GenBank/DDBJ whole genome shotgun (WGS) entry which is preliminary data.</text>
</comment>
<gene>
    <name evidence="5" type="ORF">HMPREF9225_0832</name>
</gene>
<dbReference type="eggNOG" id="COG4974">
    <property type="taxonomic scope" value="Bacteria"/>
</dbReference>
<dbReference type="OrthoDB" id="1699218at2"/>
<name>E0NKZ3_9FIRM</name>
<dbReference type="InterPro" id="IPR002104">
    <property type="entry name" value="Integrase_catalytic"/>
</dbReference>
<dbReference type="AlphaFoldDB" id="E0NKZ3"/>
<dbReference type="PANTHER" id="PTHR30349">
    <property type="entry name" value="PHAGE INTEGRASE-RELATED"/>
    <property type="match status" value="1"/>
</dbReference>
<keyword evidence="6" id="KW-1185">Reference proteome</keyword>
<dbReference type="PANTHER" id="PTHR30349:SF41">
    <property type="entry name" value="INTEGRASE_RECOMBINASE PROTEIN MJ0367-RELATED"/>
    <property type="match status" value="1"/>
</dbReference>
<reference evidence="5 6" key="1">
    <citation type="submission" date="2010-07" db="EMBL/GenBank/DDBJ databases">
        <authorList>
            <person name="Muzny D."/>
            <person name="Qin X."/>
            <person name="Deng J."/>
            <person name="Jiang H."/>
            <person name="Liu Y."/>
            <person name="Qu J."/>
            <person name="Song X.-Z."/>
            <person name="Zhang L."/>
            <person name="Thornton R."/>
            <person name="Coyle M."/>
            <person name="Francisco L."/>
            <person name="Jackson L."/>
            <person name="Javaid M."/>
            <person name="Korchina V."/>
            <person name="Kovar C."/>
            <person name="Mata R."/>
            <person name="Mathew T."/>
            <person name="Ngo R."/>
            <person name="Nguyen L."/>
            <person name="Nguyen N."/>
            <person name="Okwuonu G."/>
            <person name="Ongeri F."/>
            <person name="Pham C."/>
            <person name="Simmons D."/>
            <person name="Wilczek-Boney K."/>
            <person name="Hale W."/>
            <person name="Jakkamsetti A."/>
            <person name="Pham P."/>
            <person name="Ruth R."/>
            <person name="San Lucas F."/>
            <person name="Warren J."/>
            <person name="Zhang J."/>
            <person name="Zhao Z."/>
            <person name="Zhou C."/>
            <person name="Zhu D."/>
            <person name="Lee S."/>
            <person name="Bess C."/>
            <person name="Blankenburg K."/>
            <person name="Forbes L."/>
            <person name="Fu Q."/>
            <person name="Gubbala S."/>
            <person name="Hirani K."/>
            <person name="Jayaseelan J.C."/>
            <person name="Lara F."/>
            <person name="Munidasa M."/>
            <person name="Palculict T."/>
            <person name="Patil S."/>
            <person name="Pu L.-L."/>
            <person name="Saada N."/>
            <person name="Tang L."/>
            <person name="Weissenberger G."/>
            <person name="Zhu Y."/>
            <person name="Hemphill L."/>
            <person name="Shang Y."/>
            <person name="Youmans B."/>
            <person name="Ayvaz T."/>
            <person name="Ross M."/>
            <person name="Santibanez J."/>
            <person name="Aqrawi P."/>
            <person name="Gross S."/>
            <person name="Joshi V."/>
            <person name="Fowler G."/>
            <person name="Nazareth L."/>
            <person name="Reid J."/>
            <person name="Worley K."/>
            <person name="Petrosino J."/>
            <person name="Highlander S."/>
            <person name="Gibbs R."/>
        </authorList>
    </citation>
    <scope>NUCLEOTIDE SEQUENCE [LARGE SCALE GENOMIC DNA]</scope>
    <source>
        <strain evidence="5 6">ATCC BAA-1640</strain>
    </source>
</reference>
<dbReference type="STRING" id="862517.HMPREF9225_0832"/>
<proteinExistence type="inferred from homology"/>
<dbReference type="Proteomes" id="UP000003280">
    <property type="component" value="Unassembled WGS sequence"/>
</dbReference>
<accession>E0NKZ3</accession>
<dbReference type="RefSeq" id="WP_008901647.1">
    <property type="nucleotide sequence ID" value="NZ_GL397071.1"/>
</dbReference>
<dbReference type="Gene3D" id="1.10.443.10">
    <property type="entry name" value="Intergrase catalytic core"/>
    <property type="match status" value="1"/>
</dbReference>
<dbReference type="PROSITE" id="PS51898">
    <property type="entry name" value="TYR_RECOMBINASE"/>
    <property type="match status" value="1"/>
</dbReference>
<dbReference type="InterPro" id="IPR011010">
    <property type="entry name" value="DNA_brk_join_enz"/>
</dbReference>
<comment type="similarity">
    <text evidence="1">Belongs to the 'phage' integrase family.</text>
</comment>
<sequence length="309" mass="36322">MFEFDVSALDCNQLNFLKYKAMEGLSYNTLYGYSKDFTVFNEVARGDNLEEKVLNFFLEKRDLKGGYNGYRKRLNTYFNFLIEREIIEENPIVKLGIKRKKEDAEPRPAEKESLKKILSLLDLNSYTEFRDYVFILLTLDTGIRPAEAVQVYENLFDYYNKDLRITPSIGKCNKSRILPLSDGVIKYVKRLFEINKRNNFKSNNLFLSDSGKELSTTAIQRKFARYCDILELCGEDRITPYQLRHYFATTYLENGGNIVYLQYLMGHSDIKMTKKYLKINQDSVANEHRRFSPVNDIMFGKKRITKINI</sequence>
<dbReference type="GO" id="GO:0003677">
    <property type="term" value="F:DNA binding"/>
    <property type="evidence" value="ECO:0007669"/>
    <property type="project" value="UniProtKB-KW"/>
</dbReference>